<dbReference type="InterPro" id="IPR051476">
    <property type="entry name" value="Bac_ResReg_Asp_Phosphatase"/>
</dbReference>
<evidence type="ECO:0000256" key="7">
    <source>
        <dbReference type="SAM" id="Coils"/>
    </source>
</evidence>
<dbReference type="GO" id="GO:0005737">
    <property type="term" value="C:cytoplasm"/>
    <property type="evidence" value="ECO:0007669"/>
    <property type="project" value="UniProtKB-SubCell"/>
</dbReference>
<evidence type="ECO:0000256" key="4">
    <source>
        <dbReference type="ARBA" id="ARBA00022803"/>
    </source>
</evidence>
<feature type="transmembrane region" description="Helical" evidence="8">
    <location>
        <begin position="368"/>
        <end position="389"/>
    </location>
</feature>
<evidence type="ECO:0000256" key="5">
    <source>
        <dbReference type="ARBA" id="ARBA00038253"/>
    </source>
</evidence>
<dbReference type="RefSeq" id="WP_022209979.1">
    <property type="nucleotide sequence ID" value="NZ_CP012801.1"/>
</dbReference>
<gene>
    <name evidence="9" type="ORF">BcellWH2_02765</name>
    <name evidence="10" type="ORF">DWX97_15915</name>
</gene>
<feature type="coiled-coil region" evidence="7">
    <location>
        <begin position="389"/>
        <end position="416"/>
    </location>
</feature>
<dbReference type="PANTHER" id="PTHR46630:SF1">
    <property type="entry name" value="TETRATRICOPEPTIDE REPEAT PROTEIN 29"/>
    <property type="match status" value="1"/>
</dbReference>
<evidence type="ECO:0000256" key="1">
    <source>
        <dbReference type="ARBA" id="ARBA00004496"/>
    </source>
</evidence>
<dbReference type="Proteomes" id="UP000283341">
    <property type="component" value="Unassembled WGS sequence"/>
</dbReference>
<dbReference type="InterPro" id="IPR011990">
    <property type="entry name" value="TPR-like_helical_dom_sf"/>
</dbReference>
<dbReference type="KEGG" id="bcel:BcellWH2_02765"/>
<keyword evidence="3" id="KW-0677">Repeat</keyword>
<reference evidence="10 12" key="2">
    <citation type="submission" date="2018-08" db="EMBL/GenBank/DDBJ databases">
        <title>A genome reference for cultivated species of the human gut microbiota.</title>
        <authorList>
            <person name="Zou Y."/>
            <person name="Xue W."/>
            <person name="Luo G."/>
        </authorList>
    </citation>
    <scope>NUCLEOTIDE SEQUENCE [LARGE SCALE GENOMIC DNA]</scope>
    <source>
        <strain evidence="10 12">AF22-3AC</strain>
    </source>
</reference>
<dbReference type="Pfam" id="PF13181">
    <property type="entry name" value="TPR_8"/>
    <property type="match status" value="2"/>
</dbReference>
<organism evidence="9 11">
    <name type="scientific">Bacteroides cellulosilyticus</name>
    <dbReference type="NCBI Taxonomy" id="246787"/>
    <lineage>
        <taxon>Bacteria</taxon>
        <taxon>Pseudomonadati</taxon>
        <taxon>Bacteroidota</taxon>
        <taxon>Bacteroidia</taxon>
        <taxon>Bacteroidales</taxon>
        <taxon>Bacteroidaceae</taxon>
        <taxon>Bacteroides</taxon>
    </lineage>
</organism>
<keyword evidence="4 6" id="KW-0802">TPR repeat</keyword>
<keyword evidence="8" id="KW-0472">Membrane</keyword>
<dbReference type="InterPro" id="IPR019734">
    <property type="entry name" value="TPR_rpt"/>
</dbReference>
<evidence type="ECO:0000256" key="2">
    <source>
        <dbReference type="ARBA" id="ARBA00022490"/>
    </source>
</evidence>
<dbReference type="SUPFAM" id="SSF81901">
    <property type="entry name" value="HCP-like"/>
    <property type="match status" value="1"/>
</dbReference>
<evidence type="ECO:0000313" key="10">
    <source>
        <dbReference type="EMBL" id="RGS35403.1"/>
    </source>
</evidence>
<evidence type="ECO:0000313" key="9">
    <source>
        <dbReference type="EMBL" id="ALJ60004.1"/>
    </source>
</evidence>
<name>A0A0P0GRS9_9BACE</name>
<dbReference type="EMBL" id="QRVJ01000014">
    <property type="protein sequence ID" value="RGS35403.1"/>
    <property type="molecule type" value="Genomic_DNA"/>
</dbReference>
<accession>A0A0P0GRS9</accession>
<dbReference type="SUPFAM" id="SSF48452">
    <property type="entry name" value="TPR-like"/>
    <property type="match status" value="1"/>
</dbReference>
<keyword evidence="7" id="KW-0175">Coiled coil</keyword>
<dbReference type="Gene3D" id="1.25.40.10">
    <property type="entry name" value="Tetratricopeptide repeat domain"/>
    <property type="match status" value="2"/>
</dbReference>
<dbReference type="PANTHER" id="PTHR46630">
    <property type="entry name" value="TETRATRICOPEPTIDE REPEAT PROTEIN 29"/>
    <property type="match status" value="1"/>
</dbReference>
<protein>
    <submittedName>
        <fullName evidence="9">Photosystem I assembly protein Ycf3</fullName>
    </submittedName>
    <submittedName>
        <fullName evidence="10">Tetratricopeptide repeat protein</fullName>
    </submittedName>
</protein>
<feature type="repeat" description="TPR" evidence="6">
    <location>
        <begin position="296"/>
        <end position="329"/>
    </location>
</feature>
<dbReference type="AlphaFoldDB" id="A0A0P0GRS9"/>
<proteinExistence type="inferred from homology"/>
<dbReference type="PROSITE" id="PS51257">
    <property type="entry name" value="PROKAR_LIPOPROTEIN"/>
    <property type="match status" value="1"/>
</dbReference>
<reference evidence="9 11" key="1">
    <citation type="journal article" date="2015" name="Science">
        <title>Genetic determinants of in vivo fitness and diet responsiveness in multiple human gut Bacteroides.</title>
        <authorList>
            <person name="Wu M."/>
            <person name="McNulty N.P."/>
            <person name="Rodionov D.A."/>
            <person name="Khoroshkin M.S."/>
            <person name="Griffin N.W."/>
            <person name="Cheng J."/>
            <person name="Latreille P."/>
            <person name="Kerstetter R.A."/>
            <person name="Terrapon N."/>
            <person name="Henrissat B."/>
            <person name="Osterman A.L."/>
            <person name="Gordon J.I."/>
        </authorList>
    </citation>
    <scope>NUCLEOTIDE SEQUENCE [LARGE SCALE GENOMIC DNA]</scope>
    <source>
        <strain evidence="9 11">WH2</strain>
    </source>
</reference>
<feature type="repeat" description="TPR" evidence="6">
    <location>
        <begin position="221"/>
        <end position="254"/>
    </location>
</feature>
<keyword evidence="8" id="KW-0812">Transmembrane</keyword>
<evidence type="ECO:0000256" key="3">
    <source>
        <dbReference type="ARBA" id="ARBA00022737"/>
    </source>
</evidence>
<keyword evidence="8" id="KW-1133">Transmembrane helix</keyword>
<dbReference type="Proteomes" id="UP000061809">
    <property type="component" value="Chromosome"/>
</dbReference>
<keyword evidence="2" id="KW-0963">Cytoplasm</keyword>
<comment type="subcellular location">
    <subcellularLocation>
        <location evidence="1">Cytoplasm</location>
    </subcellularLocation>
</comment>
<dbReference type="SMART" id="SM00028">
    <property type="entry name" value="TPR"/>
    <property type="match status" value="4"/>
</dbReference>
<evidence type="ECO:0000256" key="6">
    <source>
        <dbReference type="PROSITE-ProRule" id="PRU00339"/>
    </source>
</evidence>
<comment type="similarity">
    <text evidence="5">Belongs to the Rap family.</text>
</comment>
<sequence length="546" mass="63248">MRLKSLIGIILWGGMLVACGPDNRVALAEKLMAERETDSAITVMNEIKEPLHNLSKRDYALYALLMSEAVHRKQQLNAATDTLLLPAIKYFSQSGDSLYAERALYCKAHLDRRLNRMSDAMQSFLKALLFLQNSGNHEQLYRVNTWLGVVCLNQEEYSGKVRYSKEALKAALDLGNMFYKNMALCDISTGYLFLNQLDSALYYAQAAYEAALADSVPRQLPFIYTNLGSIYSQQGEPAKALDYINKSIALRPAKDTARILSLYGVKLELFGKLGQYDSAYHYFQKVISSPEPSSVADAYNNMAKIYHKMGRASDAYPMLQRFIELSDTIRKYRHTEEAIALQELYKHEQLSVENLYWRTRAAERQRNVYWMTTISLLLVWVASAVYFIYRRNRNRLMAQQHQLVQQEKELKQQRKATSESLRRMVEMEQKEARLKETFFRRLSQKVVQELEKGGNVILSDEDWDDIVQNADIIFDNFTKRLQQTYPSLNKDDLRYCCMVKMQLSQSSMAQVMHLERDSVKKRLKRIRMEKMGADSGVTLEELLYNF</sequence>
<evidence type="ECO:0000313" key="12">
    <source>
        <dbReference type="Proteomes" id="UP000283341"/>
    </source>
</evidence>
<dbReference type="EMBL" id="CP012801">
    <property type="protein sequence ID" value="ALJ60004.1"/>
    <property type="molecule type" value="Genomic_DNA"/>
</dbReference>
<evidence type="ECO:0000256" key="8">
    <source>
        <dbReference type="SAM" id="Phobius"/>
    </source>
</evidence>
<dbReference type="PROSITE" id="PS50005">
    <property type="entry name" value="TPR"/>
    <property type="match status" value="2"/>
</dbReference>
<evidence type="ECO:0000313" key="11">
    <source>
        <dbReference type="Proteomes" id="UP000061809"/>
    </source>
</evidence>
<dbReference type="PATRIC" id="fig|246787.4.peg.2852"/>